<dbReference type="Proteomes" id="UP000038040">
    <property type="component" value="Unplaced"/>
</dbReference>
<feature type="domain" description="Receptor ligand binding region" evidence="6">
    <location>
        <begin position="71"/>
        <end position="318"/>
    </location>
</feature>
<dbReference type="Pfam" id="PF01094">
    <property type="entry name" value="ANF_receptor"/>
    <property type="match status" value="1"/>
</dbReference>
<dbReference type="SUPFAM" id="SSF53822">
    <property type="entry name" value="Periplasmic binding protein-like I"/>
    <property type="match status" value="1"/>
</dbReference>
<dbReference type="GO" id="GO:0016020">
    <property type="term" value="C:membrane"/>
    <property type="evidence" value="ECO:0007669"/>
    <property type="project" value="UniProtKB-SubCell"/>
</dbReference>
<comment type="subcellular location">
    <subcellularLocation>
        <location evidence="1">Membrane</location>
    </subcellularLocation>
</comment>
<evidence type="ECO:0000256" key="5">
    <source>
        <dbReference type="SAM" id="SignalP"/>
    </source>
</evidence>
<keyword evidence="3" id="KW-1133">Transmembrane helix</keyword>
<evidence type="ECO:0000256" key="2">
    <source>
        <dbReference type="ARBA" id="ARBA00022692"/>
    </source>
</evidence>
<dbReference type="AlphaFoldDB" id="A0A0N4UR96"/>
<accession>A0A0N4UR96</accession>
<feature type="chain" id="PRO_5033229977" evidence="5">
    <location>
        <begin position="20"/>
        <end position="399"/>
    </location>
</feature>
<protein>
    <submittedName>
        <fullName evidence="10">ANF_receptor domain-containing protein</fullName>
    </submittedName>
</protein>
<evidence type="ECO:0000313" key="10">
    <source>
        <dbReference type="WBParaSite" id="DME_0001056901-mRNA-1"/>
    </source>
</evidence>
<feature type="signal peptide" evidence="5">
    <location>
        <begin position="1"/>
        <end position="19"/>
    </location>
</feature>
<evidence type="ECO:0000256" key="1">
    <source>
        <dbReference type="ARBA" id="ARBA00004370"/>
    </source>
</evidence>
<evidence type="ECO:0000313" key="7">
    <source>
        <dbReference type="EMBL" id="VDN54024.1"/>
    </source>
</evidence>
<gene>
    <name evidence="7" type="ORF">DME_LOCUS3997</name>
</gene>
<dbReference type="EMBL" id="UYYG01000242">
    <property type="protein sequence ID" value="VDN54024.1"/>
    <property type="molecule type" value="Genomic_DNA"/>
</dbReference>
<dbReference type="Gene3D" id="3.40.50.2300">
    <property type="match status" value="1"/>
</dbReference>
<dbReference type="InterPro" id="IPR001828">
    <property type="entry name" value="ANF_lig-bd_rcpt"/>
</dbReference>
<reference evidence="7 9" key="2">
    <citation type="submission" date="2018-11" db="EMBL/GenBank/DDBJ databases">
        <authorList>
            <consortium name="Pathogen Informatics"/>
        </authorList>
    </citation>
    <scope>NUCLEOTIDE SEQUENCE [LARGE SCALE GENOMIC DNA]</scope>
</reference>
<name>A0A0N4UR96_DRAME</name>
<evidence type="ECO:0000313" key="9">
    <source>
        <dbReference type="Proteomes" id="UP000274756"/>
    </source>
</evidence>
<evidence type="ECO:0000313" key="8">
    <source>
        <dbReference type="Proteomes" id="UP000038040"/>
    </source>
</evidence>
<keyword evidence="9" id="KW-1185">Reference proteome</keyword>
<reference evidence="10" key="1">
    <citation type="submission" date="2017-02" db="UniProtKB">
        <authorList>
            <consortium name="WormBaseParasite"/>
        </authorList>
    </citation>
    <scope>IDENTIFICATION</scope>
</reference>
<dbReference type="STRING" id="318479.A0A0N4UR96"/>
<sequence>MCIAKKWLTLFYAIFLSTANRLVVFLNENNRSMFNAIAAYHGFANITIFERDDKPGSVPKTVCQRLTDENIIVYGPETYPANLLTANYAGLYSVPHFYLQPIDPLNIPKSKLSSRKILLSTNAVQKRRIGDMAADVQNSMRIDIPCSEDSLREKEISLKNITAADSALLRTIDLFPTPRIISNVLISIVNHYKWTSLVLLYRNASDLTDLQHFVAESHFPRSIQIIMRSLPTKNRYRRLLKEIRDLDEMHIILHADTNAIIPFLYQAYQQSMCTSPYHYVITNYDAMTLDLSVHPIDACNVTVVSFIDIRSKEVAALRTHLQKFNITIPQNSINVEAAVWSDSLALLKSVLSRADRMNLAAEEYSFCDRPHPYGERIISSLVKARVKNSITGPIALNIH</sequence>
<dbReference type="WBParaSite" id="DME_0001056901-mRNA-1">
    <property type="protein sequence ID" value="DME_0001056901-mRNA-1"/>
    <property type="gene ID" value="DME_0001056901"/>
</dbReference>
<evidence type="ECO:0000259" key="6">
    <source>
        <dbReference type="Pfam" id="PF01094"/>
    </source>
</evidence>
<organism evidence="8 10">
    <name type="scientific">Dracunculus medinensis</name>
    <name type="common">Guinea worm</name>
    <dbReference type="NCBI Taxonomy" id="318479"/>
    <lineage>
        <taxon>Eukaryota</taxon>
        <taxon>Metazoa</taxon>
        <taxon>Ecdysozoa</taxon>
        <taxon>Nematoda</taxon>
        <taxon>Chromadorea</taxon>
        <taxon>Rhabditida</taxon>
        <taxon>Spirurina</taxon>
        <taxon>Dracunculoidea</taxon>
        <taxon>Dracunculidae</taxon>
        <taxon>Dracunculus</taxon>
    </lineage>
</organism>
<dbReference type="Proteomes" id="UP000274756">
    <property type="component" value="Unassembled WGS sequence"/>
</dbReference>
<dbReference type="InterPro" id="IPR028082">
    <property type="entry name" value="Peripla_BP_I"/>
</dbReference>
<evidence type="ECO:0000256" key="3">
    <source>
        <dbReference type="ARBA" id="ARBA00022989"/>
    </source>
</evidence>
<dbReference type="OrthoDB" id="10633451at2759"/>
<keyword evidence="2" id="KW-0812">Transmembrane</keyword>
<evidence type="ECO:0000256" key="4">
    <source>
        <dbReference type="ARBA" id="ARBA00023136"/>
    </source>
</evidence>
<keyword evidence="5" id="KW-0732">Signal</keyword>
<keyword evidence="4" id="KW-0472">Membrane</keyword>
<proteinExistence type="predicted"/>